<evidence type="ECO:0000256" key="1">
    <source>
        <dbReference type="SAM" id="MobiDB-lite"/>
    </source>
</evidence>
<accession>A0A166LI20</accession>
<feature type="compositionally biased region" description="Low complexity" evidence="1">
    <location>
        <begin position="341"/>
        <end position="384"/>
    </location>
</feature>
<protein>
    <recommendedName>
        <fullName evidence="3">SAM domain-containing protein</fullName>
    </recommendedName>
</protein>
<sequence length="471" mass="51957">MYNPNQPPPLNQAQLARARAQMPRAGWWLNNPGQQYHPDYHPQQYQRQRAEDDAWQQQFNAAQQQPPGVLPQYEPPDGPPPGYIFAHGPMQPQPLVRAPRQPQAVQVVTHIDISVPLNTGVANGLVSRVDIRLPVDISFDDAISRITARMDLDPLKCHLGYKYHDDKRRGDSHQLTDEDQWRAAIDHGIQLIRRARTRRVVLEIENLQPARQTTASKSRGTKRSADDSENDPSTSVSFVSELRQLKGHLSCARHPGSWCYVDRIKPDDHIPLDIFKLTLWAKKIFFGDATLQNPPSELSFDHVPKKRKMAASTKPNATPVQVNITNVMPFGDQSGQRRVNAPTPSGSGTSMSATTSFSDSIASAGSPTLSSSSSSPVCSCSSSSPPIPAGTPPPINNLLYDLHQAFPIYNLPQCLPNLRAAGIKTVDDVPGTTDEALEALGVSEVLIEDFRHHARLLSLIAYGDGVSTPRF</sequence>
<evidence type="ECO:0000313" key="2">
    <source>
        <dbReference type="EMBL" id="KZP22978.1"/>
    </source>
</evidence>
<reference evidence="2" key="1">
    <citation type="journal article" date="2016" name="Mol. Biol. Evol.">
        <title>Comparative Genomics of Early-Diverging Mushroom-Forming Fungi Provides Insights into the Origins of Lignocellulose Decay Capabilities.</title>
        <authorList>
            <person name="Nagy L.G."/>
            <person name="Riley R."/>
            <person name="Tritt A."/>
            <person name="Adam C."/>
            <person name="Daum C."/>
            <person name="Floudas D."/>
            <person name="Sun H."/>
            <person name="Yadav J.S."/>
            <person name="Pangilinan J."/>
            <person name="Larsson K.H."/>
            <person name="Matsuura K."/>
            <person name="Barry K."/>
            <person name="Labutti K."/>
            <person name="Kuo R."/>
            <person name="Ohm R.A."/>
            <person name="Bhattacharya S.S."/>
            <person name="Shirouzu T."/>
            <person name="Yoshinaga Y."/>
            <person name="Martin F.M."/>
            <person name="Grigoriev I.V."/>
            <person name="Hibbett D.S."/>
        </authorList>
    </citation>
    <scope>NUCLEOTIDE SEQUENCE [LARGE SCALE GENOMIC DNA]</scope>
    <source>
        <strain evidence="2">CBS 109695</strain>
    </source>
</reference>
<dbReference type="AlphaFoldDB" id="A0A166LI20"/>
<organism evidence="2">
    <name type="scientific">Athelia psychrophila</name>
    <dbReference type="NCBI Taxonomy" id="1759441"/>
    <lineage>
        <taxon>Eukaryota</taxon>
        <taxon>Fungi</taxon>
        <taxon>Dikarya</taxon>
        <taxon>Basidiomycota</taxon>
        <taxon>Agaricomycotina</taxon>
        <taxon>Agaricomycetes</taxon>
        <taxon>Agaricomycetidae</taxon>
        <taxon>Atheliales</taxon>
        <taxon>Atheliaceae</taxon>
        <taxon>Athelia</taxon>
    </lineage>
</organism>
<feature type="compositionally biased region" description="Low complexity" evidence="1">
    <location>
        <begin position="34"/>
        <end position="47"/>
    </location>
</feature>
<feature type="region of interest" description="Disordered" evidence="1">
    <location>
        <begin position="29"/>
        <end position="53"/>
    </location>
</feature>
<proteinExistence type="predicted"/>
<gene>
    <name evidence="2" type="ORF">FIBSPDRAFT_889874</name>
</gene>
<feature type="region of interest" description="Disordered" evidence="1">
    <location>
        <begin position="210"/>
        <end position="236"/>
    </location>
</feature>
<dbReference type="OrthoDB" id="2677451at2759"/>
<name>A0A166LI20_9AGAM</name>
<dbReference type="EMBL" id="KV417535">
    <property type="protein sequence ID" value="KZP22978.1"/>
    <property type="molecule type" value="Genomic_DNA"/>
</dbReference>
<dbReference type="STRING" id="436010.A0A166LI20"/>
<feature type="region of interest" description="Disordered" evidence="1">
    <location>
        <begin position="329"/>
        <end position="387"/>
    </location>
</feature>
<evidence type="ECO:0008006" key="3">
    <source>
        <dbReference type="Google" id="ProtNLM"/>
    </source>
</evidence>